<feature type="non-terminal residue" evidence="2">
    <location>
        <position position="1"/>
    </location>
</feature>
<dbReference type="OrthoDB" id="610645at2759"/>
<protein>
    <submittedName>
        <fullName evidence="2">Uncharacterized protein</fullName>
    </submittedName>
</protein>
<organism evidence="2 3">
    <name type="scientific">Eragrostis curvula</name>
    <name type="common">weeping love grass</name>
    <dbReference type="NCBI Taxonomy" id="38414"/>
    <lineage>
        <taxon>Eukaryota</taxon>
        <taxon>Viridiplantae</taxon>
        <taxon>Streptophyta</taxon>
        <taxon>Embryophyta</taxon>
        <taxon>Tracheophyta</taxon>
        <taxon>Spermatophyta</taxon>
        <taxon>Magnoliopsida</taxon>
        <taxon>Liliopsida</taxon>
        <taxon>Poales</taxon>
        <taxon>Poaceae</taxon>
        <taxon>PACMAD clade</taxon>
        <taxon>Chloridoideae</taxon>
        <taxon>Eragrostideae</taxon>
        <taxon>Eragrostidinae</taxon>
        <taxon>Eragrostis</taxon>
    </lineage>
</organism>
<dbReference type="AlphaFoldDB" id="A0A5J9SX21"/>
<feature type="region of interest" description="Disordered" evidence="1">
    <location>
        <begin position="1"/>
        <end position="23"/>
    </location>
</feature>
<accession>A0A5J9SX21</accession>
<reference evidence="2 3" key="1">
    <citation type="journal article" date="2019" name="Sci. Rep.">
        <title>A high-quality genome of Eragrostis curvula grass provides insights into Poaceae evolution and supports new strategies to enhance forage quality.</title>
        <authorList>
            <person name="Carballo J."/>
            <person name="Santos B.A.C.M."/>
            <person name="Zappacosta D."/>
            <person name="Garbus I."/>
            <person name="Selva J.P."/>
            <person name="Gallo C.A."/>
            <person name="Diaz A."/>
            <person name="Albertini E."/>
            <person name="Caccamo M."/>
            <person name="Echenique V."/>
        </authorList>
    </citation>
    <scope>NUCLEOTIDE SEQUENCE [LARGE SCALE GENOMIC DNA]</scope>
    <source>
        <strain evidence="3">cv. Victoria</strain>
        <tissue evidence="2">Leaf</tissue>
    </source>
</reference>
<feature type="compositionally biased region" description="Low complexity" evidence="1">
    <location>
        <begin position="73"/>
        <end position="89"/>
    </location>
</feature>
<gene>
    <name evidence="2" type="ORF">EJB05_50942</name>
</gene>
<comment type="caution">
    <text evidence="2">The sequence shown here is derived from an EMBL/GenBank/DDBJ whole genome shotgun (WGS) entry which is preliminary data.</text>
</comment>
<dbReference type="EMBL" id="RWGY01000168">
    <property type="protein sequence ID" value="TVU03520.1"/>
    <property type="molecule type" value="Genomic_DNA"/>
</dbReference>
<proteinExistence type="predicted"/>
<feature type="region of interest" description="Disordered" evidence="1">
    <location>
        <begin position="70"/>
        <end position="135"/>
    </location>
</feature>
<keyword evidence="3" id="KW-1185">Reference proteome</keyword>
<evidence type="ECO:0000256" key="1">
    <source>
        <dbReference type="SAM" id="MobiDB-lite"/>
    </source>
</evidence>
<evidence type="ECO:0000313" key="2">
    <source>
        <dbReference type="EMBL" id="TVU03520.1"/>
    </source>
</evidence>
<name>A0A5J9SX21_9POAL</name>
<dbReference type="Gramene" id="TVU03520">
    <property type="protein sequence ID" value="TVU03520"/>
    <property type="gene ID" value="EJB05_50942"/>
</dbReference>
<evidence type="ECO:0000313" key="3">
    <source>
        <dbReference type="Proteomes" id="UP000324897"/>
    </source>
</evidence>
<sequence length="211" mass="22308">MGDTVVNKPATRQQQNKIKEEEAEPVVRKLRVFCEDPDATDSSSDEADDGAAPRRVRKFFVMEARLDVQPVVSSSSKPPTAKAAAAATSRSKNVSSPVSVLPTMPGEATTAVASPVVPLAGDSQKKQPSSSGDLSPFSSADAFLFGEPAERSVFAQSFDDVFNAPLIDYVSDYSAPLDDLGDLPMWPGVDGGRFSDIGDDLFAGDAPLPPM</sequence>
<dbReference type="Proteomes" id="UP000324897">
    <property type="component" value="Unassembled WGS sequence"/>
</dbReference>